<dbReference type="PANTHER" id="PTHR45783:SF3">
    <property type="entry name" value="KINESIN LIGHT CHAIN"/>
    <property type="match status" value="1"/>
</dbReference>
<feature type="non-terminal residue" evidence="5">
    <location>
        <position position="1"/>
    </location>
</feature>
<protein>
    <recommendedName>
        <fullName evidence="7">Kinesin light chain</fullName>
    </recommendedName>
</protein>
<dbReference type="OrthoDB" id="1658288at2759"/>
<evidence type="ECO:0000313" key="5">
    <source>
        <dbReference type="EMBL" id="OCK74036.1"/>
    </source>
</evidence>
<gene>
    <name evidence="5" type="ORF">K432DRAFT_311515</name>
</gene>
<dbReference type="EMBL" id="KV745578">
    <property type="protein sequence ID" value="OCK74036.1"/>
    <property type="molecule type" value="Genomic_DNA"/>
</dbReference>
<reference evidence="5 6" key="1">
    <citation type="journal article" date="2016" name="Nat. Commun.">
        <title>Ectomycorrhizal ecology is imprinted in the genome of the dominant symbiotic fungus Cenococcum geophilum.</title>
        <authorList>
            <consortium name="DOE Joint Genome Institute"/>
            <person name="Peter M."/>
            <person name="Kohler A."/>
            <person name="Ohm R.A."/>
            <person name="Kuo A."/>
            <person name="Krutzmann J."/>
            <person name="Morin E."/>
            <person name="Arend M."/>
            <person name="Barry K.W."/>
            <person name="Binder M."/>
            <person name="Choi C."/>
            <person name="Clum A."/>
            <person name="Copeland A."/>
            <person name="Grisel N."/>
            <person name="Haridas S."/>
            <person name="Kipfer T."/>
            <person name="LaButti K."/>
            <person name="Lindquist E."/>
            <person name="Lipzen A."/>
            <person name="Maire R."/>
            <person name="Meier B."/>
            <person name="Mihaltcheva S."/>
            <person name="Molinier V."/>
            <person name="Murat C."/>
            <person name="Poggeler S."/>
            <person name="Quandt C.A."/>
            <person name="Sperisen C."/>
            <person name="Tritt A."/>
            <person name="Tisserant E."/>
            <person name="Crous P.W."/>
            <person name="Henrissat B."/>
            <person name="Nehls U."/>
            <person name="Egli S."/>
            <person name="Spatafora J.W."/>
            <person name="Grigoriev I.V."/>
            <person name="Martin F.M."/>
        </authorList>
    </citation>
    <scope>NUCLEOTIDE SEQUENCE [LARGE SCALE GENOMIC DNA]</scope>
    <source>
        <strain evidence="5 6">CBS 459.81</strain>
    </source>
</reference>
<comment type="subcellular location">
    <subcellularLocation>
        <location evidence="1">Cytoplasm</location>
    </subcellularLocation>
</comment>
<evidence type="ECO:0000256" key="2">
    <source>
        <dbReference type="ARBA" id="ARBA00022490"/>
    </source>
</evidence>
<keyword evidence="6" id="KW-1185">Reference proteome</keyword>
<sequence>AVALNRQDEYEAAEAMHRQTLAIQEKVLGPEHPETLTSVSCLAHLLRNQRSYDDSVVVYERSYAGYNTVPRKEHPTARTCG</sequence>
<keyword evidence="3" id="KW-0677">Repeat</keyword>
<accession>A0A8E2DYU7</accession>
<dbReference type="InterPro" id="IPR002151">
    <property type="entry name" value="Kinesin_light"/>
</dbReference>
<evidence type="ECO:0008006" key="7">
    <source>
        <dbReference type="Google" id="ProtNLM"/>
    </source>
</evidence>
<evidence type="ECO:0000256" key="4">
    <source>
        <dbReference type="ARBA" id="ARBA00022803"/>
    </source>
</evidence>
<dbReference type="AlphaFoldDB" id="A0A8E2DYU7"/>
<dbReference type="Pfam" id="PF13374">
    <property type="entry name" value="TPR_10"/>
    <property type="match status" value="2"/>
</dbReference>
<evidence type="ECO:0000256" key="1">
    <source>
        <dbReference type="ARBA" id="ARBA00004496"/>
    </source>
</evidence>
<dbReference type="Proteomes" id="UP000250266">
    <property type="component" value="Unassembled WGS sequence"/>
</dbReference>
<dbReference type="InterPro" id="IPR011990">
    <property type="entry name" value="TPR-like_helical_dom_sf"/>
</dbReference>
<evidence type="ECO:0000313" key="6">
    <source>
        <dbReference type="Proteomes" id="UP000250266"/>
    </source>
</evidence>
<proteinExistence type="predicted"/>
<dbReference type="Gene3D" id="1.25.40.10">
    <property type="entry name" value="Tetratricopeptide repeat domain"/>
    <property type="match status" value="1"/>
</dbReference>
<organism evidence="5 6">
    <name type="scientific">Lepidopterella palustris CBS 459.81</name>
    <dbReference type="NCBI Taxonomy" id="1314670"/>
    <lineage>
        <taxon>Eukaryota</taxon>
        <taxon>Fungi</taxon>
        <taxon>Dikarya</taxon>
        <taxon>Ascomycota</taxon>
        <taxon>Pezizomycotina</taxon>
        <taxon>Dothideomycetes</taxon>
        <taxon>Pleosporomycetidae</taxon>
        <taxon>Mytilinidiales</taxon>
        <taxon>Argynnaceae</taxon>
        <taxon>Lepidopterella</taxon>
    </lineage>
</organism>
<dbReference type="GO" id="GO:0005871">
    <property type="term" value="C:kinesin complex"/>
    <property type="evidence" value="ECO:0007669"/>
    <property type="project" value="InterPro"/>
</dbReference>
<evidence type="ECO:0000256" key="3">
    <source>
        <dbReference type="ARBA" id="ARBA00022737"/>
    </source>
</evidence>
<dbReference type="GO" id="GO:0005737">
    <property type="term" value="C:cytoplasm"/>
    <property type="evidence" value="ECO:0007669"/>
    <property type="project" value="UniProtKB-SubCell"/>
</dbReference>
<dbReference type="SUPFAM" id="SSF48452">
    <property type="entry name" value="TPR-like"/>
    <property type="match status" value="1"/>
</dbReference>
<dbReference type="GO" id="GO:0007018">
    <property type="term" value="P:microtubule-based movement"/>
    <property type="evidence" value="ECO:0007669"/>
    <property type="project" value="TreeGrafter"/>
</dbReference>
<dbReference type="PANTHER" id="PTHR45783">
    <property type="entry name" value="KINESIN LIGHT CHAIN"/>
    <property type="match status" value="1"/>
</dbReference>
<dbReference type="GO" id="GO:0019894">
    <property type="term" value="F:kinesin binding"/>
    <property type="evidence" value="ECO:0007669"/>
    <property type="project" value="TreeGrafter"/>
</dbReference>
<keyword evidence="2" id="KW-0963">Cytoplasm</keyword>
<name>A0A8E2DYU7_9PEZI</name>
<keyword evidence="4" id="KW-0802">TPR repeat</keyword>